<dbReference type="InterPro" id="IPR058031">
    <property type="entry name" value="AAA_lid_NorR"/>
</dbReference>
<feature type="region of interest" description="Disordered" evidence="6">
    <location>
        <begin position="541"/>
        <end position="561"/>
    </location>
</feature>
<evidence type="ECO:0000256" key="5">
    <source>
        <dbReference type="ARBA" id="ARBA00023163"/>
    </source>
</evidence>
<dbReference type="Gene3D" id="1.10.10.60">
    <property type="entry name" value="Homeodomain-like"/>
    <property type="match status" value="1"/>
</dbReference>
<dbReference type="PROSITE" id="PS00676">
    <property type="entry name" value="SIGMA54_INTERACT_2"/>
    <property type="match status" value="1"/>
</dbReference>
<dbReference type="InterPro" id="IPR025662">
    <property type="entry name" value="Sigma_54_int_dom_ATP-bd_1"/>
</dbReference>
<feature type="compositionally biased region" description="Low complexity" evidence="6">
    <location>
        <begin position="229"/>
        <end position="245"/>
    </location>
</feature>
<dbReference type="InterPro" id="IPR027417">
    <property type="entry name" value="P-loop_NTPase"/>
</dbReference>
<evidence type="ECO:0000256" key="2">
    <source>
        <dbReference type="ARBA" id="ARBA00022840"/>
    </source>
</evidence>
<name>A0AB74UDM6_9GAMM</name>
<feature type="domain" description="Sigma-54 factor interaction" evidence="7">
    <location>
        <begin position="271"/>
        <end position="500"/>
    </location>
</feature>
<dbReference type="Gene3D" id="1.10.8.60">
    <property type="match status" value="1"/>
</dbReference>
<dbReference type="EMBL" id="CP159578">
    <property type="protein sequence ID" value="XCJ80728.1"/>
    <property type="molecule type" value="Genomic_DNA"/>
</dbReference>
<protein>
    <submittedName>
        <fullName evidence="8">Sigma 54-interacting transcriptional regulator</fullName>
    </submittedName>
</protein>
<keyword evidence="5" id="KW-0804">Transcription</keyword>
<organism evidence="8">
    <name type="scientific">Salinicola endophyticus</name>
    <dbReference type="NCBI Taxonomy" id="1949083"/>
    <lineage>
        <taxon>Bacteria</taxon>
        <taxon>Pseudomonadati</taxon>
        <taxon>Pseudomonadota</taxon>
        <taxon>Gammaproteobacteria</taxon>
        <taxon>Oceanospirillales</taxon>
        <taxon>Halomonadaceae</taxon>
        <taxon>Salinicola</taxon>
    </lineage>
</organism>
<dbReference type="InterPro" id="IPR025943">
    <property type="entry name" value="Sigma_54_int_dom_ATP-bd_2"/>
</dbReference>
<reference evidence="8" key="1">
    <citation type="submission" date="2024-06" db="EMBL/GenBank/DDBJ databases">
        <title>Complete genome of Salinicola endophyticus HNIBRBA4755.</title>
        <authorList>
            <person name="Shin S.Y."/>
            <person name="Kang H."/>
            <person name="Song J."/>
        </authorList>
    </citation>
    <scope>NUCLEOTIDE SEQUENCE</scope>
    <source>
        <strain evidence="8">HNIBRBA4755</strain>
    </source>
</reference>
<dbReference type="FunFam" id="3.40.50.300:FF:000006">
    <property type="entry name" value="DNA-binding transcriptional regulator NtrC"/>
    <property type="match status" value="1"/>
</dbReference>
<dbReference type="Gene3D" id="3.40.50.300">
    <property type="entry name" value="P-loop containing nucleotide triphosphate hydrolases"/>
    <property type="match status" value="1"/>
</dbReference>
<evidence type="ECO:0000256" key="3">
    <source>
        <dbReference type="ARBA" id="ARBA00023015"/>
    </source>
</evidence>
<dbReference type="Pfam" id="PF25601">
    <property type="entry name" value="AAA_lid_14"/>
    <property type="match status" value="1"/>
</dbReference>
<evidence type="ECO:0000259" key="7">
    <source>
        <dbReference type="PROSITE" id="PS50045"/>
    </source>
</evidence>
<dbReference type="InterPro" id="IPR002197">
    <property type="entry name" value="HTH_Fis"/>
</dbReference>
<dbReference type="SUPFAM" id="SSF111126">
    <property type="entry name" value="Ligand-binding domain in the NO signalling and Golgi transport"/>
    <property type="match status" value="1"/>
</dbReference>
<dbReference type="Gene3D" id="3.30.1380.20">
    <property type="entry name" value="Trafficking protein particle complex subunit 3"/>
    <property type="match status" value="1"/>
</dbReference>
<dbReference type="InterPro" id="IPR002078">
    <property type="entry name" value="Sigma_54_int"/>
</dbReference>
<keyword evidence="2" id="KW-0067">ATP-binding</keyword>
<evidence type="ECO:0000313" key="8">
    <source>
        <dbReference type="EMBL" id="XCJ80728.1"/>
    </source>
</evidence>
<keyword evidence="1" id="KW-0547">Nucleotide-binding</keyword>
<dbReference type="Pfam" id="PF00158">
    <property type="entry name" value="Sigma54_activat"/>
    <property type="match status" value="1"/>
</dbReference>
<dbReference type="InterPro" id="IPR010523">
    <property type="entry name" value="XylR_N"/>
</dbReference>
<sequence length="614" mass="67356">MPGKLRLSEITAKADQARSIKDALHAGDPPTLHDLTESLRFTPNDGRIWFDTRRMLLFGAHSFGALRRELIETLGPAGARDLLMRVGFSAGASDAAFVRKHWPDSDDAGVLSAGERLHAVMGMVKVETIRRDHDIPNGTFDAEFLWHDSIEAAEHLKAHGLSPEPVCWMQLGYASGYASAFYGKRVIYRELECAGCGAAHCRIVGETTSERMEADDDLDWLQLDRQRLSPATAQPRTARRQAVATSPSPRHDAAETGATGIEPHGSSAQRIVGVSAAVSIALQKIERVAPTPATVLLNGESGVGKDLFANALHRSSLLAKGPFVALNCAAIPDTLIEAELFGVEKGAFTGAERSRPGRFERADGGTLFLDEIPSLSLEAQGKLLRTLQDGEIERVGGNQPIRVDVRIVAAANKDLFQEVQAGRFREDLYYRLNVFPIRLPPLRERRDDIPLLVEHFSRHYAERYRKSITGLTRQASDALLAYDYPGNVRELQNLVERGVINALDGGPIDAFHLFEDAGFSSSPGAKLRINAAGDLETAEPEEVSLSRPKEPPTASHAEDTVTERERQMLERVLGNAEGNVSQAARDLGITRAKLAYRLQKLGLEPSRYRYPNDT</sequence>
<dbReference type="PRINTS" id="PR01590">
    <property type="entry name" value="HTHFIS"/>
</dbReference>
<dbReference type="InterPro" id="IPR009057">
    <property type="entry name" value="Homeodomain-like_sf"/>
</dbReference>
<dbReference type="Pfam" id="PF02830">
    <property type="entry name" value="V4R"/>
    <property type="match status" value="1"/>
</dbReference>
<dbReference type="SMART" id="SM00989">
    <property type="entry name" value="V4R"/>
    <property type="match status" value="1"/>
</dbReference>
<dbReference type="GO" id="GO:0005524">
    <property type="term" value="F:ATP binding"/>
    <property type="evidence" value="ECO:0007669"/>
    <property type="project" value="UniProtKB-KW"/>
</dbReference>
<keyword evidence="3" id="KW-0805">Transcription regulation</keyword>
<dbReference type="Pfam" id="PF02954">
    <property type="entry name" value="HTH_8"/>
    <property type="match status" value="1"/>
</dbReference>
<keyword evidence="4" id="KW-0238">DNA-binding</keyword>
<dbReference type="PANTHER" id="PTHR32071">
    <property type="entry name" value="TRANSCRIPTIONAL REGULATORY PROTEIN"/>
    <property type="match status" value="1"/>
</dbReference>
<dbReference type="Pfam" id="PF06505">
    <property type="entry name" value="XylR_N"/>
    <property type="match status" value="1"/>
</dbReference>
<dbReference type="AlphaFoldDB" id="A0AB74UDM6"/>
<dbReference type="SMART" id="SM00382">
    <property type="entry name" value="AAA"/>
    <property type="match status" value="1"/>
</dbReference>
<evidence type="ECO:0000256" key="6">
    <source>
        <dbReference type="SAM" id="MobiDB-lite"/>
    </source>
</evidence>
<dbReference type="PROSITE" id="PS50045">
    <property type="entry name" value="SIGMA54_INTERACT_4"/>
    <property type="match status" value="1"/>
</dbReference>
<dbReference type="PANTHER" id="PTHR32071:SF117">
    <property type="entry name" value="PTS-DEPENDENT DIHYDROXYACETONE KINASE OPERON REGULATORY PROTEIN-RELATED"/>
    <property type="match status" value="1"/>
</dbReference>
<evidence type="ECO:0000256" key="1">
    <source>
        <dbReference type="ARBA" id="ARBA00022741"/>
    </source>
</evidence>
<dbReference type="SUPFAM" id="SSF52540">
    <property type="entry name" value="P-loop containing nucleoside triphosphate hydrolases"/>
    <property type="match status" value="1"/>
</dbReference>
<accession>A0AB74UDM6</accession>
<dbReference type="RefSeq" id="WP_353981538.1">
    <property type="nucleotide sequence ID" value="NZ_CP159578.1"/>
</dbReference>
<gene>
    <name evidence="8" type="ORF">ABV408_05985</name>
</gene>
<dbReference type="PROSITE" id="PS00688">
    <property type="entry name" value="SIGMA54_INTERACT_3"/>
    <property type="match status" value="1"/>
</dbReference>
<dbReference type="InterPro" id="IPR003593">
    <property type="entry name" value="AAA+_ATPase"/>
</dbReference>
<evidence type="ECO:0000256" key="4">
    <source>
        <dbReference type="ARBA" id="ARBA00023125"/>
    </source>
</evidence>
<dbReference type="InterPro" id="IPR025944">
    <property type="entry name" value="Sigma_54_int_dom_CS"/>
</dbReference>
<dbReference type="SUPFAM" id="SSF46689">
    <property type="entry name" value="Homeodomain-like"/>
    <property type="match status" value="1"/>
</dbReference>
<dbReference type="InterPro" id="IPR004096">
    <property type="entry name" value="V4R"/>
</dbReference>
<proteinExistence type="predicted"/>
<dbReference type="GO" id="GO:0006355">
    <property type="term" value="P:regulation of DNA-templated transcription"/>
    <property type="evidence" value="ECO:0007669"/>
    <property type="project" value="InterPro"/>
</dbReference>
<dbReference type="InterPro" id="IPR024096">
    <property type="entry name" value="NO_sig/Golgi_transp_ligand-bd"/>
</dbReference>
<dbReference type="GO" id="GO:0043565">
    <property type="term" value="F:sequence-specific DNA binding"/>
    <property type="evidence" value="ECO:0007669"/>
    <property type="project" value="InterPro"/>
</dbReference>
<dbReference type="CDD" id="cd00009">
    <property type="entry name" value="AAA"/>
    <property type="match status" value="1"/>
</dbReference>
<dbReference type="PROSITE" id="PS00675">
    <property type="entry name" value="SIGMA54_INTERACT_1"/>
    <property type="match status" value="1"/>
</dbReference>
<feature type="region of interest" description="Disordered" evidence="6">
    <location>
        <begin position="229"/>
        <end position="265"/>
    </location>
</feature>